<organism evidence="2 3">
    <name type="scientific">Nocardioides bizhenqiangii</name>
    <dbReference type="NCBI Taxonomy" id="3095076"/>
    <lineage>
        <taxon>Bacteria</taxon>
        <taxon>Bacillati</taxon>
        <taxon>Actinomycetota</taxon>
        <taxon>Actinomycetes</taxon>
        <taxon>Propionibacteriales</taxon>
        <taxon>Nocardioidaceae</taxon>
        <taxon>Nocardioides</taxon>
    </lineage>
</organism>
<evidence type="ECO:0000313" key="2">
    <source>
        <dbReference type="EMBL" id="WQQ27053.1"/>
    </source>
</evidence>
<protein>
    <submittedName>
        <fullName evidence="2">DUF4873 domain-containing protein</fullName>
    </submittedName>
</protein>
<sequence length="122" mass="13375">MKTVRRRRRHPRGMAWLPPEEESGYDGPAVLHLGDRAFGVIVHLDGHLEPLDGRYHWYGRIERSADVVAAKDGGATTAHLVVADRPPATLRLAEYDPWGHVQVSGTGAPPYPLAAVEVDVPV</sequence>
<keyword evidence="3" id="KW-1185">Reference proteome</keyword>
<dbReference type="EMBL" id="CP141059">
    <property type="protein sequence ID" value="WQQ27053.1"/>
    <property type="molecule type" value="Genomic_DNA"/>
</dbReference>
<dbReference type="Pfam" id="PF16170">
    <property type="entry name" value="DUF4873"/>
    <property type="match status" value="1"/>
</dbReference>
<dbReference type="Proteomes" id="UP001327225">
    <property type="component" value="Chromosome"/>
</dbReference>
<dbReference type="RefSeq" id="WP_322937719.1">
    <property type="nucleotide sequence ID" value="NZ_CP141059.1"/>
</dbReference>
<evidence type="ECO:0000259" key="1">
    <source>
        <dbReference type="Pfam" id="PF16170"/>
    </source>
</evidence>
<gene>
    <name evidence="2" type="ORF">SHK19_02215</name>
</gene>
<accession>A0ABZ0ZUT5</accession>
<feature type="domain" description="DUF4873" evidence="1">
    <location>
        <begin position="23"/>
        <end position="112"/>
    </location>
</feature>
<name>A0ABZ0ZUT5_9ACTN</name>
<dbReference type="InterPro" id="IPR032371">
    <property type="entry name" value="DUF4873"/>
</dbReference>
<proteinExistence type="predicted"/>
<evidence type="ECO:0000313" key="3">
    <source>
        <dbReference type="Proteomes" id="UP001327225"/>
    </source>
</evidence>
<reference evidence="3" key="1">
    <citation type="submission" date="2023-12" db="EMBL/GenBank/DDBJ databases">
        <title>Novel species in genus Nocardioides.</title>
        <authorList>
            <person name="Zhou H."/>
        </authorList>
    </citation>
    <scope>NUCLEOTIDE SEQUENCE [LARGE SCALE GENOMIC DNA]</scope>
    <source>
        <strain evidence="3">HM61</strain>
    </source>
</reference>